<dbReference type="SUPFAM" id="SSF48498">
    <property type="entry name" value="Tetracyclin repressor-like, C-terminal domain"/>
    <property type="match status" value="1"/>
</dbReference>
<sequence>MARKTKAEAEVTYHKLLDAAEQLFCAQGVARTTLAQVAQHAGVTRGALYWHFTDKKALLHGLCDRAFLPMELLLAEMDQRSGLDPLAQIREISLHILTIITQDSRQRRVFEIIYHHCEKNDEFAFFVTERESRRKCLNQLEKIFKAAVASAQLPPETDTQLAMQAHHAYLVGLMHQWLLEPKGFSLRQHAPAMIDLFLAGLRLAPPIKAKAK</sequence>
<evidence type="ECO:0000256" key="2">
    <source>
        <dbReference type="ARBA" id="ARBA00023015"/>
    </source>
</evidence>
<evidence type="ECO:0000313" key="7">
    <source>
        <dbReference type="EMBL" id="RCS56866.1"/>
    </source>
</evidence>
<dbReference type="RefSeq" id="WP_114403467.1">
    <property type="nucleotide sequence ID" value="NZ_QPGB01000005.1"/>
</dbReference>
<dbReference type="InterPro" id="IPR050109">
    <property type="entry name" value="HTH-type_TetR-like_transc_reg"/>
</dbReference>
<dbReference type="PROSITE" id="PS01081">
    <property type="entry name" value="HTH_TETR_1"/>
    <property type="match status" value="1"/>
</dbReference>
<dbReference type="PANTHER" id="PTHR30055">
    <property type="entry name" value="HTH-TYPE TRANSCRIPTIONAL REGULATOR RUTR"/>
    <property type="match status" value="1"/>
</dbReference>
<dbReference type="GO" id="GO:0000976">
    <property type="term" value="F:transcription cis-regulatory region binding"/>
    <property type="evidence" value="ECO:0007669"/>
    <property type="project" value="TreeGrafter"/>
</dbReference>
<accession>A0A368KZZ6</accession>
<dbReference type="InterPro" id="IPR009057">
    <property type="entry name" value="Homeodomain-like_sf"/>
</dbReference>
<organism evidence="7 8">
    <name type="scientific">Parvibium lacunae</name>
    <dbReference type="NCBI Taxonomy" id="1888893"/>
    <lineage>
        <taxon>Bacteria</taxon>
        <taxon>Pseudomonadati</taxon>
        <taxon>Pseudomonadota</taxon>
        <taxon>Betaproteobacteria</taxon>
        <taxon>Burkholderiales</taxon>
        <taxon>Alcaligenaceae</taxon>
        <taxon>Parvibium</taxon>
    </lineage>
</organism>
<keyword evidence="3 5" id="KW-0238">DNA-binding</keyword>
<reference evidence="7 8" key="1">
    <citation type="journal article" date="2018" name="Int. J. Syst. Evol. Microbiol.">
        <title>Parvibium lacunae gen. nov., sp. nov., a new member of the family Alcaligenaceae isolated from a freshwater pond.</title>
        <authorList>
            <person name="Chen W.M."/>
            <person name="Xie P.B."/>
            <person name="Hsu M.Y."/>
            <person name="Sheu S.Y."/>
        </authorList>
    </citation>
    <scope>NUCLEOTIDE SEQUENCE [LARGE SCALE GENOMIC DNA]</scope>
    <source>
        <strain evidence="7 8">KMB9</strain>
    </source>
</reference>
<dbReference type="AlphaFoldDB" id="A0A368KZZ6"/>
<keyword evidence="2" id="KW-0805">Transcription regulation</keyword>
<gene>
    <name evidence="7" type="ORF">DU000_11040</name>
</gene>
<dbReference type="GO" id="GO:0003700">
    <property type="term" value="F:DNA-binding transcription factor activity"/>
    <property type="evidence" value="ECO:0007669"/>
    <property type="project" value="TreeGrafter"/>
</dbReference>
<protein>
    <submittedName>
        <fullName evidence="7">TetR family transcriptional regulator</fullName>
    </submittedName>
</protein>
<keyword evidence="4" id="KW-0804">Transcription</keyword>
<evidence type="ECO:0000256" key="1">
    <source>
        <dbReference type="ARBA" id="ARBA00022491"/>
    </source>
</evidence>
<evidence type="ECO:0000256" key="5">
    <source>
        <dbReference type="PROSITE-ProRule" id="PRU00335"/>
    </source>
</evidence>
<dbReference type="Gene3D" id="1.10.357.10">
    <property type="entry name" value="Tetracycline Repressor, domain 2"/>
    <property type="match status" value="1"/>
</dbReference>
<dbReference type="EMBL" id="QPGB01000005">
    <property type="protein sequence ID" value="RCS56866.1"/>
    <property type="molecule type" value="Genomic_DNA"/>
</dbReference>
<evidence type="ECO:0000256" key="3">
    <source>
        <dbReference type="ARBA" id="ARBA00023125"/>
    </source>
</evidence>
<dbReference type="PRINTS" id="PR00455">
    <property type="entry name" value="HTHTETR"/>
</dbReference>
<evidence type="ECO:0000256" key="4">
    <source>
        <dbReference type="ARBA" id="ARBA00023163"/>
    </source>
</evidence>
<dbReference type="PANTHER" id="PTHR30055:SF240">
    <property type="entry name" value="HTH-TYPE TRANSCRIPTIONAL REGULATOR ACRR"/>
    <property type="match status" value="1"/>
</dbReference>
<dbReference type="SUPFAM" id="SSF46689">
    <property type="entry name" value="Homeodomain-like"/>
    <property type="match status" value="1"/>
</dbReference>
<feature type="DNA-binding region" description="H-T-H motif" evidence="5">
    <location>
        <begin position="33"/>
        <end position="52"/>
    </location>
</feature>
<keyword evidence="8" id="KW-1185">Reference proteome</keyword>
<dbReference type="Proteomes" id="UP000252357">
    <property type="component" value="Unassembled WGS sequence"/>
</dbReference>
<dbReference type="PROSITE" id="PS50977">
    <property type="entry name" value="HTH_TETR_2"/>
    <property type="match status" value="1"/>
</dbReference>
<name>A0A368KZZ6_9BURK</name>
<dbReference type="Pfam" id="PF08361">
    <property type="entry name" value="TetR_C_2"/>
    <property type="match status" value="1"/>
</dbReference>
<feature type="domain" description="HTH tetR-type" evidence="6">
    <location>
        <begin position="10"/>
        <end position="70"/>
    </location>
</feature>
<dbReference type="OrthoDB" id="5816932at2"/>
<proteinExistence type="predicted"/>
<evidence type="ECO:0000259" key="6">
    <source>
        <dbReference type="PROSITE" id="PS50977"/>
    </source>
</evidence>
<evidence type="ECO:0000313" key="8">
    <source>
        <dbReference type="Proteomes" id="UP000252357"/>
    </source>
</evidence>
<keyword evidence="1" id="KW-0678">Repressor</keyword>
<comment type="caution">
    <text evidence="7">The sequence shown here is derived from an EMBL/GenBank/DDBJ whole genome shotgun (WGS) entry which is preliminary data.</text>
</comment>
<dbReference type="InterPro" id="IPR013572">
    <property type="entry name" value="Tscrpt_reg_MAATS_C"/>
</dbReference>
<dbReference type="InterPro" id="IPR023772">
    <property type="entry name" value="DNA-bd_HTH_TetR-type_CS"/>
</dbReference>
<dbReference type="InterPro" id="IPR001647">
    <property type="entry name" value="HTH_TetR"/>
</dbReference>
<dbReference type="Pfam" id="PF00440">
    <property type="entry name" value="TetR_N"/>
    <property type="match status" value="1"/>
</dbReference>
<dbReference type="InterPro" id="IPR036271">
    <property type="entry name" value="Tet_transcr_reg_TetR-rel_C_sf"/>
</dbReference>